<dbReference type="EMBL" id="CWQY01000001">
    <property type="protein sequence ID" value="CSB98008.1"/>
    <property type="molecule type" value="Genomic_DNA"/>
</dbReference>
<gene>
    <name evidence="1" type="ORF">ERS013200_00242</name>
</gene>
<dbReference type="Proteomes" id="UP000041770">
    <property type="component" value="Unassembled WGS sequence"/>
</dbReference>
<accession>A0A655WSX6</accession>
<protein>
    <submittedName>
        <fullName evidence="1">Uncharacterized protein</fullName>
    </submittedName>
</protein>
<dbReference type="AlphaFoldDB" id="A0A655WSX6"/>
<organism evidence="1 2">
    <name type="scientific">Vibrio cholerae</name>
    <dbReference type="NCBI Taxonomy" id="666"/>
    <lineage>
        <taxon>Bacteria</taxon>
        <taxon>Pseudomonadati</taxon>
        <taxon>Pseudomonadota</taxon>
        <taxon>Gammaproteobacteria</taxon>
        <taxon>Vibrionales</taxon>
        <taxon>Vibrionaceae</taxon>
        <taxon>Vibrio</taxon>
    </lineage>
</organism>
<evidence type="ECO:0000313" key="2">
    <source>
        <dbReference type="Proteomes" id="UP000041770"/>
    </source>
</evidence>
<reference evidence="1 2" key="1">
    <citation type="submission" date="2015-07" db="EMBL/GenBank/DDBJ databases">
        <authorList>
            <consortium name="Pathogen Informatics"/>
        </authorList>
    </citation>
    <scope>NUCLEOTIDE SEQUENCE [LARGE SCALE GENOMIC DNA]</scope>
    <source>
        <strain evidence="1 2">A316</strain>
    </source>
</reference>
<evidence type="ECO:0000313" key="1">
    <source>
        <dbReference type="EMBL" id="CSB98008.1"/>
    </source>
</evidence>
<sequence length="183" mass="21491">MGKLVNRLFTLLHLRKAIFAQLHRLSGVLRRIFGIAGDLSCRRRHFRHRCRDHSDFILLGANAFAGLSRRGGRVVSPLSQRHRHFTHIFHHLMQAIDEFVELIRQQTHFVLATNIQTTSQIAIPFGDIRQSISDITELIKLTSHKPRRKQCHHKQDTQPNPDLHHQHVIQWLLQNPFIHHHDQ</sequence>
<name>A0A655WSX6_VIBCL</name>
<proteinExistence type="predicted"/>